<dbReference type="AlphaFoldDB" id="A0A835ZU48"/>
<protein>
    <submittedName>
        <fullName evidence="2">Uncharacterized protein</fullName>
    </submittedName>
</protein>
<evidence type="ECO:0000313" key="2">
    <source>
        <dbReference type="EMBL" id="KAG5199949.1"/>
    </source>
</evidence>
<evidence type="ECO:0000313" key="3">
    <source>
        <dbReference type="Proteomes" id="UP000664991"/>
    </source>
</evidence>
<dbReference type="Proteomes" id="UP000664991">
    <property type="component" value="Chromosome 15"/>
</dbReference>
<sequence>MKEFHCSVNASDKTLQTLQSKSWLNRIDKQLIRWRHQAAEAGKAIKGLQLLRAKRFQVNVAGDFAFCHLEDAGHTVVADRTSGARSTQLRICRRVPTAPLCSEGKEKPGSYGDTENGHESY</sequence>
<proteinExistence type="predicted"/>
<organism evidence="2 3">
    <name type="scientific">Ovis aries</name>
    <name type="common">Sheep</name>
    <dbReference type="NCBI Taxonomy" id="9940"/>
    <lineage>
        <taxon>Eukaryota</taxon>
        <taxon>Metazoa</taxon>
        <taxon>Chordata</taxon>
        <taxon>Craniata</taxon>
        <taxon>Vertebrata</taxon>
        <taxon>Euteleostomi</taxon>
        <taxon>Mammalia</taxon>
        <taxon>Eutheria</taxon>
        <taxon>Laurasiatheria</taxon>
        <taxon>Artiodactyla</taxon>
        <taxon>Ruminantia</taxon>
        <taxon>Pecora</taxon>
        <taxon>Bovidae</taxon>
        <taxon>Caprinae</taxon>
        <taxon>Ovis</taxon>
    </lineage>
</organism>
<gene>
    <name evidence="2" type="ORF">JEQ12_006428</name>
</gene>
<dbReference type="EMBL" id="JAEMGP010000015">
    <property type="protein sequence ID" value="KAG5199949.1"/>
    <property type="molecule type" value="Genomic_DNA"/>
</dbReference>
<name>A0A835ZU48_SHEEP</name>
<evidence type="ECO:0000256" key="1">
    <source>
        <dbReference type="SAM" id="MobiDB-lite"/>
    </source>
</evidence>
<feature type="region of interest" description="Disordered" evidence="1">
    <location>
        <begin position="99"/>
        <end position="121"/>
    </location>
</feature>
<reference evidence="2 3" key="1">
    <citation type="submission" date="2020-12" db="EMBL/GenBank/DDBJ databases">
        <title>De novo assembly of Tibetan sheep genome.</title>
        <authorList>
            <person name="Li X."/>
        </authorList>
    </citation>
    <scope>NUCLEOTIDE SEQUENCE [LARGE SCALE GENOMIC DNA]</scope>
    <source>
        <tissue evidence="2">Heart</tissue>
    </source>
</reference>
<accession>A0A835ZU48</accession>
<comment type="caution">
    <text evidence="2">The sequence shown here is derived from an EMBL/GenBank/DDBJ whole genome shotgun (WGS) entry which is preliminary data.</text>
</comment>